<dbReference type="SUPFAM" id="SSF51735">
    <property type="entry name" value="NAD(P)-binding Rossmann-fold domains"/>
    <property type="match status" value="1"/>
</dbReference>
<comment type="similarity">
    <text evidence="1 3">Belongs to the short-chain dehydrogenases/reductases (SDR) family.</text>
</comment>
<dbReference type="AlphaFoldDB" id="A0A1W6ZVP0"/>
<dbReference type="KEGG" id="psin:CAK95_22115"/>
<dbReference type="RefSeq" id="WP_086089890.1">
    <property type="nucleotide sequence ID" value="NZ_CP021112.1"/>
</dbReference>
<evidence type="ECO:0000259" key="4">
    <source>
        <dbReference type="SMART" id="SM00822"/>
    </source>
</evidence>
<dbReference type="PRINTS" id="PR00080">
    <property type="entry name" value="SDRFAMILY"/>
</dbReference>
<dbReference type="CDD" id="cd05374">
    <property type="entry name" value="17beta-HSD-like_SDR_c"/>
    <property type="match status" value="1"/>
</dbReference>
<accession>A0A1W6ZVP0</accession>
<dbReference type="EMBL" id="CP021112">
    <property type="protein sequence ID" value="ARQ01499.1"/>
    <property type="molecule type" value="Genomic_DNA"/>
</dbReference>
<dbReference type="STRING" id="1235591.CAK95_22115"/>
<evidence type="ECO:0000256" key="3">
    <source>
        <dbReference type="RuleBase" id="RU000363"/>
    </source>
</evidence>
<dbReference type="PRINTS" id="PR00081">
    <property type="entry name" value="GDHRDH"/>
</dbReference>
<dbReference type="GO" id="GO:0016491">
    <property type="term" value="F:oxidoreductase activity"/>
    <property type="evidence" value="ECO:0007669"/>
    <property type="project" value="UniProtKB-KW"/>
</dbReference>
<dbReference type="Proteomes" id="UP000194137">
    <property type="component" value="Chromosome"/>
</dbReference>
<dbReference type="InterPro" id="IPR057326">
    <property type="entry name" value="KR_dom"/>
</dbReference>
<dbReference type="SMART" id="SM00822">
    <property type="entry name" value="PKS_KR"/>
    <property type="match status" value="1"/>
</dbReference>
<dbReference type="PANTHER" id="PTHR44169">
    <property type="entry name" value="NADPH-DEPENDENT 1-ACYLDIHYDROXYACETONE PHOSPHATE REDUCTASE"/>
    <property type="match status" value="1"/>
</dbReference>
<dbReference type="InterPro" id="IPR002347">
    <property type="entry name" value="SDR_fam"/>
</dbReference>
<keyword evidence="6" id="KW-1185">Reference proteome</keyword>
<feature type="domain" description="Ketoreductase" evidence="4">
    <location>
        <begin position="8"/>
        <end position="181"/>
    </location>
</feature>
<dbReference type="OrthoDB" id="9793825at2"/>
<evidence type="ECO:0000256" key="2">
    <source>
        <dbReference type="ARBA" id="ARBA00023002"/>
    </source>
</evidence>
<gene>
    <name evidence="5" type="ORF">CAK95_22115</name>
</gene>
<keyword evidence="2" id="KW-0560">Oxidoreductase</keyword>
<reference evidence="5 6" key="1">
    <citation type="submission" date="2017-05" db="EMBL/GenBank/DDBJ databases">
        <title>Full genome sequence of Pseudorhodoplanes sinuspersici.</title>
        <authorList>
            <person name="Dastgheib S.M.M."/>
            <person name="Shavandi M."/>
            <person name="Tirandaz H."/>
        </authorList>
    </citation>
    <scope>NUCLEOTIDE SEQUENCE [LARGE SCALE GENOMIC DNA]</scope>
    <source>
        <strain evidence="5 6">RIPI110</strain>
    </source>
</reference>
<organism evidence="5 6">
    <name type="scientific">Pseudorhodoplanes sinuspersici</name>
    <dbReference type="NCBI Taxonomy" id="1235591"/>
    <lineage>
        <taxon>Bacteria</taxon>
        <taxon>Pseudomonadati</taxon>
        <taxon>Pseudomonadota</taxon>
        <taxon>Alphaproteobacteria</taxon>
        <taxon>Hyphomicrobiales</taxon>
        <taxon>Pseudorhodoplanes</taxon>
    </lineage>
</organism>
<protein>
    <submittedName>
        <fullName evidence="5">Short-chain dehydrogenase/reductase</fullName>
    </submittedName>
</protein>
<evidence type="ECO:0000313" key="6">
    <source>
        <dbReference type="Proteomes" id="UP000194137"/>
    </source>
</evidence>
<evidence type="ECO:0000256" key="1">
    <source>
        <dbReference type="ARBA" id="ARBA00006484"/>
    </source>
</evidence>
<dbReference type="Pfam" id="PF00106">
    <property type="entry name" value="adh_short"/>
    <property type="match status" value="1"/>
</dbReference>
<dbReference type="InterPro" id="IPR036291">
    <property type="entry name" value="NAD(P)-bd_dom_sf"/>
</dbReference>
<dbReference type="PANTHER" id="PTHR44169:SF6">
    <property type="entry name" value="NADPH-DEPENDENT 1-ACYLDIHYDROXYACETONE PHOSPHATE REDUCTASE"/>
    <property type="match status" value="1"/>
</dbReference>
<evidence type="ECO:0000313" key="5">
    <source>
        <dbReference type="EMBL" id="ARQ01499.1"/>
    </source>
</evidence>
<proteinExistence type="inferred from homology"/>
<dbReference type="Gene3D" id="3.40.50.720">
    <property type="entry name" value="NAD(P)-binding Rossmann-like Domain"/>
    <property type="match status" value="1"/>
</dbReference>
<sequence length="285" mass="31189">MSAPSKSAPVLITGCSSGLGEATALLFREAGFLTIATARDPLKLKRLAAAGCETLPLDVTDEISQQAVVRDVTQRHGPVGVLINNAGYGQYGPLEEVSPELVRRAFETNVFGLLRMSQLVMPGMRRAGRGRIVNISSLAGRVTAQGGGVYHMTKYAVEALADAMRAEVKPFGVDLVNVLPGPFVSPYRDKVIGNIPDMGPDSPYRIYSRNVGAYMLHFLDPKTFGTMPLDKVARVVFKAGTTPRPRTRYNVGFWAHFGPVGRYLASDRVVDWWMSRKIPHDVERE</sequence>
<name>A0A1W6ZVP0_9HYPH</name>